<feature type="active site" description="Proton donor" evidence="6">
    <location>
        <position position="115"/>
    </location>
</feature>
<evidence type="ECO:0000259" key="7">
    <source>
        <dbReference type="SMART" id="SM00226"/>
    </source>
</evidence>
<dbReference type="InterPro" id="IPR050438">
    <property type="entry name" value="LMW_PTPase"/>
</dbReference>
<dbReference type="InterPro" id="IPR023485">
    <property type="entry name" value="Ptyr_pPase"/>
</dbReference>
<protein>
    <recommendedName>
        <fullName evidence="2">protein-tyrosine-phosphatase</fullName>
        <ecNumber evidence="2">3.1.3.48</ecNumber>
    </recommendedName>
</protein>
<dbReference type="InterPro" id="IPR036196">
    <property type="entry name" value="Ptyr_pPase_sf"/>
</dbReference>
<name>A0A2S4RXJ7_CITAM</name>
<evidence type="ECO:0000313" key="9">
    <source>
        <dbReference type="Proteomes" id="UP000237003"/>
    </source>
</evidence>
<feature type="active site" evidence="6">
    <location>
        <position position="15"/>
    </location>
</feature>
<comment type="caution">
    <text evidence="8">The sequence shown here is derived from an EMBL/GenBank/DDBJ whole genome shotgun (WGS) entry which is preliminary data.</text>
</comment>
<accession>A0A2S4RXJ7</accession>
<keyword evidence="4" id="KW-0904">Protein phosphatase</keyword>
<feature type="active site" description="Nucleophile" evidence="6">
    <location>
        <position position="9"/>
    </location>
</feature>
<dbReference type="Pfam" id="PF01451">
    <property type="entry name" value="LMWPc"/>
    <property type="match status" value="1"/>
</dbReference>
<dbReference type="SUPFAM" id="SSF52788">
    <property type="entry name" value="Phosphotyrosine protein phosphatases I"/>
    <property type="match status" value="1"/>
</dbReference>
<feature type="domain" description="Phosphotyrosine protein phosphatase I" evidence="7">
    <location>
        <begin position="3"/>
        <end position="141"/>
    </location>
</feature>
<dbReference type="Proteomes" id="UP000237003">
    <property type="component" value="Unassembled WGS sequence"/>
</dbReference>
<dbReference type="OrthoDB" id="9784339at2"/>
<dbReference type="SMART" id="SM00226">
    <property type="entry name" value="LMWPc"/>
    <property type="match status" value="1"/>
</dbReference>
<dbReference type="Gene3D" id="3.40.50.2300">
    <property type="match status" value="1"/>
</dbReference>
<dbReference type="CDD" id="cd16343">
    <property type="entry name" value="LMWPTP"/>
    <property type="match status" value="1"/>
</dbReference>
<dbReference type="EMBL" id="PQLX01000004">
    <property type="protein sequence ID" value="POU65267.1"/>
    <property type="molecule type" value="Genomic_DNA"/>
</dbReference>
<evidence type="ECO:0000256" key="4">
    <source>
        <dbReference type="ARBA" id="ARBA00022912"/>
    </source>
</evidence>
<dbReference type="InterPro" id="IPR017867">
    <property type="entry name" value="Tyr_phospatase_low_mol_wt"/>
</dbReference>
<dbReference type="AlphaFoldDB" id="A0A2S4RXJ7"/>
<comment type="similarity">
    <text evidence="1">Belongs to the low molecular weight phosphotyrosine protein phosphatase family.</text>
</comment>
<dbReference type="PRINTS" id="PR00719">
    <property type="entry name" value="LMWPTPASE"/>
</dbReference>
<dbReference type="GO" id="GO:0004725">
    <property type="term" value="F:protein tyrosine phosphatase activity"/>
    <property type="evidence" value="ECO:0007669"/>
    <property type="project" value="UniProtKB-EC"/>
</dbReference>
<proteinExistence type="inferred from homology"/>
<organism evidence="8 9">
    <name type="scientific">Citrobacter amalonaticus</name>
    <dbReference type="NCBI Taxonomy" id="35703"/>
    <lineage>
        <taxon>Bacteria</taxon>
        <taxon>Pseudomonadati</taxon>
        <taxon>Pseudomonadota</taxon>
        <taxon>Gammaproteobacteria</taxon>
        <taxon>Enterobacterales</taxon>
        <taxon>Enterobacteriaceae</taxon>
        <taxon>Citrobacter</taxon>
    </lineage>
</organism>
<keyword evidence="3" id="KW-0378">Hydrolase</keyword>
<evidence type="ECO:0000256" key="3">
    <source>
        <dbReference type="ARBA" id="ARBA00022801"/>
    </source>
</evidence>
<comment type="catalytic activity">
    <reaction evidence="5">
        <text>O-phospho-L-tyrosyl-[protein] + H2O = L-tyrosyl-[protein] + phosphate</text>
        <dbReference type="Rhea" id="RHEA:10684"/>
        <dbReference type="Rhea" id="RHEA-COMP:10136"/>
        <dbReference type="Rhea" id="RHEA-COMP:20101"/>
        <dbReference type="ChEBI" id="CHEBI:15377"/>
        <dbReference type="ChEBI" id="CHEBI:43474"/>
        <dbReference type="ChEBI" id="CHEBI:46858"/>
        <dbReference type="ChEBI" id="CHEBI:61978"/>
        <dbReference type="EC" id="3.1.3.48"/>
    </reaction>
</comment>
<sequence>MFDSVLIVCTGNICRSPVGERYLRHLFPKKKIDSAGTRACTGLAASYQMKEVAARYGLSLAGHTGTPLTEDKLNQYDLILAMEKTHIFHILSMAPYVRGKTFLFGHWIAQQNIPDPIGYDDAVFEAVYQLIAQASQQWANKLNSTLSWRNGCL</sequence>
<gene>
    <name evidence="8" type="ORF">C3430_13860</name>
</gene>
<evidence type="ECO:0000256" key="5">
    <source>
        <dbReference type="ARBA" id="ARBA00051722"/>
    </source>
</evidence>
<evidence type="ECO:0000256" key="6">
    <source>
        <dbReference type="PIRSR" id="PIRSR617867-1"/>
    </source>
</evidence>
<dbReference type="RefSeq" id="WP_103778201.1">
    <property type="nucleotide sequence ID" value="NZ_PQLX01000004.1"/>
</dbReference>
<evidence type="ECO:0000256" key="1">
    <source>
        <dbReference type="ARBA" id="ARBA00011063"/>
    </source>
</evidence>
<evidence type="ECO:0000313" key="8">
    <source>
        <dbReference type="EMBL" id="POU65267.1"/>
    </source>
</evidence>
<evidence type="ECO:0000256" key="2">
    <source>
        <dbReference type="ARBA" id="ARBA00013064"/>
    </source>
</evidence>
<dbReference type="EC" id="3.1.3.48" evidence="2"/>
<dbReference type="PANTHER" id="PTHR11717:SF31">
    <property type="entry name" value="LOW MOLECULAR WEIGHT PROTEIN-TYROSINE-PHOSPHATASE ETP-RELATED"/>
    <property type="match status" value="1"/>
</dbReference>
<reference evidence="8 9" key="1">
    <citation type="submission" date="2018-01" db="EMBL/GenBank/DDBJ databases">
        <title>Complete genome sequences of 14 Citrobacter spp. isolated from plant in Canada.</title>
        <authorList>
            <person name="Bhandare S.G."/>
            <person name="Colavecchio A."/>
            <person name="Jeukens J."/>
            <person name="Emond-Rheault J.-G."/>
            <person name="Freschi L."/>
            <person name="Hamel J."/>
            <person name="Kukavica-Ibrulj I."/>
            <person name="Levesque R."/>
            <person name="Goodridge L."/>
        </authorList>
    </citation>
    <scope>NUCLEOTIDE SEQUENCE [LARGE SCALE GENOMIC DNA]</scope>
    <source>
        <strain evidence="8 9">S1285</strain>
    </source>
</reference>
<dbReference type="PANTHER" id="PTHR11717">
    <property type="entry name" value="LOW MOLECULAR WEIGHT PROTEIN TYROSINE PHOSPHATASE"/>
    <property type="match status" value="1"/>
</dbReference>